<evidence type="ECO:0000256" key="2">
    <source>
        <dbReference type="ARBA" id="ARBA00022692"/>
    </source>
</evidence>
<dbReference type="KEGG" id="cbw:RR42_m2636"/>
<evidence type="ECO:0000313" key="7">
    <source>
        <dbReference type="Proteomes" id="UP000031843"/>
    </source>
</evidence>
<dbReference type="OrthoDB" id="8565703at2"/>
<keyword evidence="3 5" id="KW-1133">Transmembrane helix</keyword>
<evidence type="ECO:0000256" key="4">
    <source>
        <dbReference type="ARBA" id="ARBA00023136"/>
    </source>
</evidence>
<dbReference type="Proteomes" id="UP000031843">
    <property type="component" value="Chromosome main"/>
</dbReference>
<comment type="subcellular location">
    <subcellularLocation>
        <location evidence="1">Membrane</location>
        <topology evidence="1">Multi-pass membrane protein</topology>
    </subcellularLocation>
</comment>
<organism evidence="6 7">
    <name type="scientific">Cupriavidus basilensis</name>
    <dbReference type="NCBI Taxonomy" id="68895"/>
    <lineage>
        <taxon>Bacteria</taxon>
        <taxon>Pseudomonadati</taxon>
        <taxon>Pseudomonadota</taxon>
        <taxon>Betaproteobacteria</taxon>
        <taxon>Burkholderiales</taxon>
        <taxon>Burkholderiaceae</taxon>
        <taxon>Cupriavidus</taxon>
    </lineage>
</organism>
<feature type="transmembrane region" description="Helical" evidence="5">
    <location>
        <begin position="20"/>
        <end position="41"/>
    </location>
</feature>
<evidence type="ECO:0000256" key="1">
    <source>
        <dbReference type="ARBA" id="ARBA00004141"/>
    </source>
</evidence>
<feature type="transmembrane region" description="Helical" evidence="5">
    <location>
        <begin position="199"/>
        <end position="229"/>
    </location>
</feature>
<dbReference type="Pfam" id="PF07264">
    <property type="entry name" value="EI24"/>
    <property type="match status" value="1"/>
</dbReference>
<keyword evidence="7" id="KW-1185">Reference proteome</keyword>
<evidence type="ECO:0000313" key="6">
    <source>
        <dbReference type="EMBL" id="AJG20022.1"/>
    </source>
</evidence>
<reference evidence="6 7" key="1">
    <citation type="journal article" date="2015" name="Genome Announc.">
        <title>Complete Genome Sequence of Cupriavidus basilensis 4G11, Isolated from the Oak Ridge Field Research Center Site.</title>
        <authorList>
            <person name="Ray J."/>
            <person name="Waters R.J."/>
            <person name="Skerker J.M."/>
            <person name="Kuehl J.V."/>
            <person name="Price M.N."/>
            <person name="Huang J."/>
            <person name="Chakraborty R."/>
            <person name="Arkin A.P."/>
            <person name="Deutschbauer A."/>
        </authorList>
    </citation>
    <scope>NUCLEOTIDE SEQUENCE [LARGE SCALE GENOMIC DNA]</scope>
    <source>
        <strain evidence="6">4G11</strain>
    </source>
</reference>
<protein>
    <submittedName>
        <fullName evidence="6">Putative transmembrane protein</fullName>
    </submittedName>
</protein>
<name>A0A0C4Y412_9BURK</name>
<dbReference type="STRING" id="68895.RR42_m2636"/>
<keyword evidence="4 5" id="KW-0472">Membrane</keyword>
<feature type="transmembrane region" description="Helical" evidence="5">
    <location>
        <begin position="235"/>
        <end position="254"/>
    </location>
</feature>
<accession>A0A0C4Y412</accession>
<dbReference type="AlphaFoldDB" id="A0A0C4Y412"/>
<proteinExistence type="predicted"/>
<sequence length="291" mass="32064">MNDIFRALGRALISQLHPRMLMLTVIPFLLATGLWGGLLLWGWEPIMTAARGVLETSVLTSWIYGALDWFGLQSLRTVVAPLFVIALMIPLVIASMLVFISLFSVPAAVRHLERSYPDLVKAKGGSMVGSVFQALGSTLVFLLLALVTLPLWLIPPFFALIPPLLWGWLTYRVMTYDALAQHATPEERKTLMKRHRMSLLSIGVAVGLLGSAPTLIWVASAALIFLFPFVLAGTLWLYVLIFIFSALWFGHFCLRALEQLRAERAAAAAAAAPVVDVIDLAPSDVRRIEQS</sequence>
<feature type="transmembrane region" description="Helical" evidence="5">
    <location>
        <begin position="126"/>
        <end position="147"/>
    </location>
</feature>
<evidence type="ECO:0000256" key="3">
    <source>
        <dbReference type="ARBA" id="ARBA00022989"/>
    </source>
</evidence>
<feature type="transmembrane region" description="Helical" evidence="5">
    <location>
        <begin position="78"/>
        <end position="105"/>
    </location>
</feature>
<keyword evidence="2 5" id="KW-0812">Transmembrane</keyword>
<gene>
    <name evidence="6" type="ORF">RR42_m2636</name>
</gene>
<dbReference type="RefSeq" id="WP_043347396.1">
    <property type="nucleotide sequence ID" value="NZ_CP010536.1"/>
</dbReference>
<evidence type="ECO:0000256" key="5">
    <source>
        <dbReference type="SAM" id="Phobius"/>
    </source>
</evidence>
<dbReference type="InterPro" id="IPR059112">
    <property type="entry name" value="CysZ/EI24"/>
</dbReference>
<feature type="transmembrane region" description="Helical" evidence="5">
    <location>
        <begin position="153"/>
        <end position="171"/>
    </location>
</feature>
<dbReference type="EMBL" id="CP010536">
    <property type="protein sequence ID" value="AJG20022.1"/>
    <property type="molecule type" value="Genomic_DNA"/>
</dbReference>